<keyword evidence="4" id="KW-1185">Reference proteome</keyword>
<evidence type="ECO:0000313" key="4">
    <source>
        <dbReference type="Proteomes" id="UP000018208"/>
    </source>
</evidence>
<evidence type="ECO:0000313" key="3">
    <source>
        <dbReference type="EMBL" id="KAH0576598.1"/>
    </source>
</evidence>
<protein>
    <submittedName>
        <fullName evidence="2">Ankyrin repeat-containing protein</fullName>
    </submittedName>
</protein>
<dbReference type="InterPro" id="IPR002110">
    <property type="entry name" value="Ankyrin_rpt"/>
</dbReference>
<organism evidence="2">
    <name type="scientific">Spironucleus salmonicida</name>
    <dbReference type="NCBI Taxonomy" id="348837"/>
    <lineage>
        <taxon>Eukaryota</taxon>
        <taxon>Metamonada</taxon>
        <taxon>Diplomonadida</taxon>
        <taxon>Hexamitidae</taxon>
        <taxon>Hexamitinae</taxon>
        <taxon>Spironucleus</taxon>
    </lineage>
</organism>
<feature type="coiled-coil region" evidence="1">
    <location>
        <begin position="366"/>
        <end position="408"/>
    </location>
</feature>
<dbReference type="AlphaFoldDB" id="V6LN80"/>
<dbReference type="PANTHER" id="PTHR24120:SF4">
    <property type="entry name" value="GH07239P"/>
    <property type="match status" value="1"/>
</dbReference>
<accession>V6LN80</accession>
<reference evidence="2 3" key="1">
    <citation type="journal article" date="2014" name="PLoS Genet.">
        <title>The Genome of Spironucleus salmonicida Highlights a Fish Pathogen Adapted to Fluctuating Environments.</title>
        <authorList>
            <person name="Xu F."/>
            <person name="Jerlstrom-Hultqvist J."/>
            <person name="Einarsson E."/>
            <person name="Astvaldsson A."/>
            <person name="Svard S.G."/>
            <person name="Andersson J.O."/>
        </authorList>
    </citation>
    <scope>NUCLEOTIDE SEQUENCE</scope>
    <source>
        <strain evidence="3">ATCC 50377</strain>
    </source>
</reference>
<dbReference type="EMBL" id="KI546089">
    <property type="protein sequence ID" value="EST45678.1"/>
    <property type="molecule type" value="Genomic_DNA"/>
</dbReference>
<sequence length="623" mass="72226">MNIQWFELISQKSPDIQAVRKLSLAFGKQFNDNNKTALMVIAGIKNSPIFRILLQKERGIANTYNFTALHQACIIGELNYVSSLHQEADFSLTQYFSLCYKSEYPIHVAARNNHYKIAGDLLYDSKSSGFTENFLKAAQNIQCKLEKNTDSAGRTQLMYIAMNKDYNTDNIIFFGQQQGIIDDSGLSALMYATLCNNIQFVKFAIDNLPKELKLQTTDHLNQAPPGTTALMFAVIYDYTEIVDLLKFSEIEIQNENQMTAQEICTNQNILISLNKLNPVNKIQYNRRISLDRNLKCLNEFYKSDIKISKLQFSGIQTLKTFDSHMSSISSPLTSRISPSANEVLKQICGILGCQSSNLVFKIKEQIQTYKVEMENKEIQERQKNQEENELLERQTEISEQQKQIYRDQQQLDYLKEILFKSQNLQQKNQCEQTQADNQTKGISTISFKGQNQVDQQCQITYYEKEAESQTVLSLDQFDKIYEVLTEIQPEMASIDRGIARTFQNFRQQKRNFRNFLINTCEQLDKAADLQFKFKTTSSVFEQNVTEQEEHVTFDNELQLRDLLSPKRIVVDAQSLYNERISLMIKEEQLQKIIRSQVKLENQRNQLLLQLRQVDNTLKEVTQQ</sequence>
<gene>
    <name evidence="2" type="ORF">SS50377_14250</name>
    <name evidence="3" type="ORF">SS50377_22162</name>
</gene>
<dbReference type="SUPFAM" id="SSF48403">
    <property type="entry name" value="Ankyrin repeat"/>
    <property type="match status" value="1"/>
</dbReference>
<evidence type="ECO:0000313" key="2">
    <source>
        <dbReference type="EMBL" id="EST45678.1"/>
    </source>
</evidence>
<proteinExistence type="predicted"/>
<dbReference type="PANTHER" id="PTHR24120">
    <property type="entry name" value="GH07239P"/>
    <property type="match status" value="1"/>
</dbReference>
<reference evidence="3" key="2">
    <citation type="submission" date="2020-12" db="EMBL/GenBank/DDBJ databases">
        <title>New Spironucleus salmonicida genome in near-complete chromosomes.</title>
        <authorList>
            <person name="Xu F."/>
            <person name="Kurt Z."/>
            <person name="Jimenez-Gonzalez A."/>
            <person name="Astvaldsson A."/>
            <person name="Andersson J.O."/>
            <person name="Svard S.G."/>
        </authorList>
    </citation>
    <scope>NUCLEOTIDE SEQUENCE</scope>
    <source>
        <strain evidence="3">ATCC 50377</strain>
    </source>
</reference>
<dbReference type="SMART" id="SM00248">
    <property type="entry name" value="ANK"/>
    <property type="match status" value="5"/>
</dbReference>
<dbReference type="OrthoDB" id="1577640at2759"/>
<evidence type="ECO:0000256" key="1">
    <source>
        <dbReference type="SAM" id="Coils"/>
    </source>
</evidence>
<name>V6LN80_9EUKA</name>
<dbReference type="Pfam" id="PF12796">
    <property type="entry name" value="Ank_2"/>
    <property type="match status" value="2"/>
</dbReference>
<dbReference type="InterPro" id="IPR036770">
    <property type="entry name" value="Ankyrin_rpt-contain_sf"/>
</dbReference>
<dbReference type="Gene3D" id="1.25.40.20">
    <property type="entry name" value="Ankyrin repeat-containing domain"/>
    <property type="match status" value="2"/>
</dbReference>
<dbReference type="Proteomes" id="UP000018208">
    <property type="component" value="Unassembled WGS sequence"/>
</dbReference>
<feature type="coiled-coil region" evidence="1">
    <location>
        <begin position="585"/>
        <end position="623"/>
    </location>
</feature>
<dbReference type="VEuPathDB" id="GiardiaDB:SS50377_22162"/>
<keyword evidence="1" id="KW-0175">Coiled coil</keyword>
<dbReference type="EMBL" id="AUWU02000002">
    <property type="protein sequence ID" value="KAH0576598.1"/>
    <property type="molecule type" value="Genomic_DNA"/>
</dbReference>